<dbReference type="RefSeq" id="WP_184017426.1">
    <property type="nucleotide sequence ID" value="NZ_JACHFD010000006.1"/>
</dbReference>
<reference evidence="2 3" key="1">
    <citation type="submission" date="2020-08" db="EMBL/GenBank/DDBJ databases">
        <title>Genomic Encyclopedia of Type Strains, Phase IV (KMG-IV): sequencing the most valuable type-strain genomes for metagenomic binning, comparative biology and taxonomic classification.</title>
        <authorList>
            <person name="Goeker M."/>
        </authorList>
    </citation>
    <scope>NUCLEOTIDE SEQUENCE [LARGE SCALE GENOMIC DNA]</scope>
    <source>
        <strain evidence="2 3">YC6886</strain>
    </source>
</reference>
<feature type="coiled-coil region" evidence="1">
    <location>
        <begin position="450"/>
        <end position="480"/>
    </location>
</feature>
<keyword evidence="3" id="KW-1185">Reference proteome</keyword>
<protein>
    <submittedName>
        <fullName evidence="2">Archaellum component FlaC/predicted metal-binding transcription factor (Methanogenesis marker protein 9)</fullName>
    </submittedName>
</protein>
<keyword evidence="1" id="KW-0175">Coiled coil</keyword>
<feature type="coiled-coil region" evidence="1">
    <location>
        <begin position="338"/>
        <end position="372"/>
    </location>
</feature>
<gene>
    <name evidence="2" type="ORF">HNR46_001578</name>
</gene>
<comment type="caution">
    <text evidence="2">The sequence shown here is derived from an EMBL/GenBank/DDBJ whole genome shotgun (WGS) entry which is preliminary data.</text>
</comment>
<name>A0A840UZZ9_9BACT</name>
<evidence type="ECO:0000256" key="1">
    <source>
        <dbReference type="SAM" id="Coils"/>
    </source>
</evidence>
<organism evidence="2 3">
    <name type="scientific">Haloferula luteola</name>
    <dbReference type="NCBI Taxonomy" id="595692"/>
    <lineage>
        <taxon>Bacteria</taxon>
        <taxon>Pseudomonadati</taxon>
        <taxon>Verrucomicrobiota</taxon>
        <taxon>Verrucomicrobiia</taxon>
        <taxon>Verrucomicrobiales</taxon>
        <taxon>Verrucomicrobiaceae</taxon>
        <taxon>Haloferula</taxon>
    </lineage>
</organism>
<sequence>MANDKDFKIGIKTTADTKGAASAKEAVDELNRSLEVVEKTEQERNAHRAQFLTAAEREVAEVERIAASYRNQTKEIESIPEESSQAARSIDALEQEVVQLQRELMKLDVGSQEFLDMVPRVRAAETALADAATEARRLGATITSSSGAGGVRNFGALAQQAGYQVGDFAVQVGMGTNAMTAFAQQGSQLLGFLGPGGALAGAALAIGAAIYGAMSRAKDGAEEAGDSIEGIQERWEQLDETWKKISNDSTVGVFQAESTAIDIQTEAIQRNIQKRQEFEEQAGKLDKNRTEFAVGELERQAATGLISQDEASARVSALRERFAEREIARLERVGRLDVERFEAEAAAAVAKKNNARQALEDAQIAKAQAEALSHLVEDITNLSVPATYVGAVGPAAPSKAQVDSYNSVFADVVGRLKGTGVELSDQPLLSEIKSLIPTLQKQMEDATLASETETKAAENLSKAVEDLRQASIAVDRAQNAADDAVDLRRSQQVNEVATKNANVANAGISEVEQMSGELIAREIDKIVSGLVDGANSPVAKEAQDKINEILRNGFQAGESDQLLQLIQQLSSQIGDRDANQVAAYRAAVDALGAAENAIGTAHRSMERATSSLTRRIEALEQSARNPNP</sequence>
<feature type="coiled-coil region" evidence="1">
    <location>
        <begin position="20"/>
        <end position="110"/>
    </location>
</feature>
<dbReference type="Proteomes" id="UP000557717">
    <property type="component" value="Unassembled WGS sequence"/>
</dbReference>
<dbReference type="EMBL" id="JACHFD010000006">
    <property type="protein sequence ID" value="MBB5351342.1"/>
    <property type="molecule type" value="Genomic_DNA"/>
</dbReference>
<dbReference type="AlphaFoldDB" id="A0A840UZZ9"/>
<proteinExistence type="predicted"/>
<accession>A0A840UZZ9</accession>
<evidence type="ECO:0000313" key="3">
    <source>
        <dbReference type="Proteomes" id="UP000557717"/>
    </source>
</evidence>
<evidence type="ECO:0000313" key="2">
    <source>
        <dbReference type="EMBL" id="MBB5351342.1"/>
    </source>
</evidence>